<dbReference type="PANTHER" id="PTHR43477">
    <property type="entry name" value="DIHYDROANTICAPSIN 7-DEHYDROGENASE"/>
    <property type="match status" value="1"/>
</dbReference>
<dbReference type="GO" id="GO:0016491">
    <property type="term" value="F:oxidoreductase activity"/>
    <property type="evidence" value="ECO:0007669"/>
    <property type="project" value="UniProtKB-KW"/>
</dbReference>
<evidence type="ECO:0000313" key="3">
    <source>
        <dbReference type="EMBL" id="MBB4614881.1"/>
    </source>
</evidence>
<proteinExistence type="inferred from homology"/>
<evidence type="ECO:0000313" key="4">
    <source>
        <dbReference type="Proteomes" id="UP000538566"/>
    </source>
</evidence>
<dbReference type="InterPro" id="IPR002347">
    <property type="entry name" value="SDR_fam"/>
</dbReference>
<evidence type="ECO:0000256" key="1">
    <source>
        <dbReference type="ARBA" id="ARBA00006484"/>
    </source>
</evidence>
<protein>
    <submittedName>
        <fullName evidence="3">NAD(P)-dependent dehydrogenase (Short-subunit alcohol dehydrogenase family)</fullName>
    </submittedName>
</protein>
<comment type="caution">
    <text evidence="3">The sequence shown here is derived from an EMBL/GenBank/DDBJ whole genome shotgun (WGS) entry which is preliminary data.</text>
</comment>
<dbReference type="OrthoDB" id="7432199at2"/>
<accession>A0A7W7EVB6</accession>
<dbReference type="InterPro" id="IPR036291">
    <property type="entry name" value="NAD(P)-bd_dom_sf"/>
</dbReference>
<dbReference type="FunFam" id="3.40.50.720:FF:000084">
    <property type="entry name" value="Short-chain dehydrogenase reductase"/>
    <property type="match status" value="1"/>
</dbReference>
<dbReference type="Proteomes" id="UP000538566">
    <property type="component" value="Unassembled WGS sequence"/>
</dbReference>
<gene>
    <name evidence="3" type="ORF">GGR37_003171</name>
</gene>
<comment type="similarity">
    <text evidence="1">Belongs to the short-chain dehydrogenases/reductases (SDR) family.</text>
</comment>
<keyword evidence="4" id="KW-1185">Reference proteome</keyword>
<keyword evidence="2" id="KW-0560">Oxidoreductase</keyword>
<dbReference type="Gene3D" id="3.40.50.720">
    <property type="entry name" value="NAD(P)-binding Rossmann-like Domain"/>
    <property type="match status" value="1"/>
</dbReference>
<name>A0A7W7EVB6_9SPHN</name>
<dbReference type="Pfam" id="PF13561">
    <property type="entry name" value="adh_short_C2"/>
    <property type="match status" value="1"/>
</dbReference>
<dbReference type="PANTHER" id="PTHR43477:SF1">
    <property type="entry name" value="DIHYDROANTICAPSIN 7-DEHYDROGENASE"/>
    <property type="match status" value="1"/>
</dbReference>
<evidence type="ECO:0000256" key="2">
    <source>
        <dbReference type="ARBA" id="ARBA00023002"/>
    </source>
</evidence>
<dbReference type="CDD" id="cd05233">
    <property type="entry name" value="SDR_c"/>
    <property type="match status" value="1"/>
</dbReference>
<sequence>MTKAFGRLEGKTAVVLGASSEGNMGQVIAQRLLDEGAKVLVAGRKEAVLKDFATRTGCEWTACDITEEASVTALAESAAERLGGIDIAINATGWGLLKPFLEVTRAELDAMSALQLVGPHQFFQAMIRKMARSLGGRGGSLMTISSATATIMLNDHAIYMGTKAGTDHIVRCIAHEFGHEGIRANSISPGLTDTPMNADAKQVPGLFESFRKSYPLGRWGTSEDVAAAVVFLASDECFMTGENLQVNGGLTLRRNPMREEINAAVAKAMAEG</sequence>
<dbReference type="PRINTS" id="PR00081">
    <property type="entry name" value="GDHRDH"/>
</dbReference>
<dbReference type="EMBL" id="JACHOA010000006">
    <property type="protein sequence ID" value="MBB4614881.1"/>
    <property type="molecule type" value="Genomic_DNA"/>
</dbReference>
<dbReference type="RefSeq" id="WP_144906123.1">
    <property type="nucleotide sequence ID" value="NZ_JACHOA010000006.1"/>
</dbReference>
<organism evidence="3 4">
    <name type="scientific">Novosphingobium taihuense</name>
    <dbReference type="NCBI Taxonomy" id="260085"/>
    <lineage>
        <taxon>Bacteria</taxon>
        <taxon>Pseudomonadati</taxon>
        <taxon>Pseudomonadota</taxon>
        <taxon>Alphaproteobacteria</taxon>
        <taxon>Sphingomonadales</taxon>
        <taxon>Sphingomonadaceae</taxon>
        <taxon>Novosphingobium</taxon>
    </lineage>
</organism>
<dbReference type="AlphaFoldDB" id="A0A7W7EVB6"/>
<reference evidence="3 4" key="1">
    <citation type="submission" date="2020-08" db="EMBL/GenBank/DDBJ databases">
        <title>Genomic Encyclopedia of Type Strains, Phase IV (KMG-IV): sequencing the most valuable type-strain genomes for metagenomic binning, comparative biology and taxonomic classification.</title>
        <authorList>
            <person name="Goeker M."/>
        </authorList>
    </citation>
    <scope>NUCLEOTIDE SEQUENCE [LARGE SCALE GENOMIC DNA]</scope>
    <source>
        <strain evidence="3 4">DSM 17507</strain>
    </source>
</reference>
<dbReference type="InterPro" id="IPR051122">
    <property type="entry name" value="SDR_DHRS6-like"/>
</dbReference>
<dbReference type="SUPFAM" id="SSF51735">
    <property type="entry name" value="NAD(P)-binding Rossmann-fold domains"/>
    <property type="match status" value="1"/>
</dbReference>